<comment type="caution">
    <text evidence="1">The sequence shown here is derived from an EMBL/GenBank/DDBJ whole genome shotgun (WGS) entry which is preliminary data.</text>
</comment>
<evidence type="ECO:0000313" key="2">
    <source>
        <dbReference type="Proteomes" id="UP000033423"/>
    </source>
</evidence>
<dbReference type="EMBL" id="LACI01001558">
    <property type="protein sequence ID" value="KJU84238.1"/>
    <property type="molecule type" value="Genomic_DNA"/>
</dbReference>
<gene>
    <name evidence="1" type="ORF">MBAV_003569</name>
</gene>
<dbReference type="AlphaFoldDB" id="A0A0F3GU45"/>
<sequence>MTTWLKIGEVVSVAYAVIADLRPLGVTNTSPSVVCVVTNNAPPVNGLLSPL</sequence>
<keyword evidence="2" id="KW-1185">Reference proteome</keyword>
<protein>
    <submittedName>
        <fullName evidence="1">Uncharacterized protein</fullName>
    </submittedName>
</protein>
<dbReference type="Proteomes" id="UP000033423">
    <property type="component" value="Unassembled WGS sequence"/>
</dbReference>
<evidence type="ECO:0000313" key="1">
    <source>
        <dbReference type="EMBL" id="KJU84238.1"/>
    </source>
</evidence>
<name>A0A0F3GU45_9BACT</name>
<organism evidence="1 2">
    <name type="scientific">Candidatus Magnetobacterium bavaricum</name>
    <dbReference type="NCBI Taxonomy" id="29290"/>
    <lineage>
        <taxon>Bacteria</taxon>
        <taxon>Pseudomonadati</taxon>
        <taxon>Nitrospirota</taxon>
        <taxon>Thermodesulfovibrionia</taxon>
        <taxon>Thermodesulfovibrionales</taxon>
        <taxon>Candidatus Magnetobacteriaceae</taxon>
        <taxon>Candidatus Magnetobacterium</taxon>
    </lineage>
</organism>
<proteinExistence type="predicted"/>
<accession>A0A0F3GU45</accession>
<reference evidence="1 2" key="1">
    <citation type="submission" date="2015-02" db="EMBL/GenBank/DDBJ databases">
        <title>Single-cell genomics of uncultivated deep-branching MTB reveals a conserved set of magnetosome genes.</title>
        <authorList>
            <person name="Kolinko S."/>
            <person name="Richter M."/>
            <person name="Glockner F.O."/>
            <person name="Brachmann A."/>
            <person name="Schuler D."/>
        </authorList>
    </citation>
    <scope>NUCLEOTIDE SEQUENCE [LARGE SCALE GENOMIC DNA]</scope>
    <source>
        <strain evidence="1">TM-1</strain>
    </source>
</reference>